<dbReference type="Proteomes" id="UP000229554">
    <property type="component" value="Unassembled WGS sequence"/>
</dbReference>
<dbReference type="InterPro" id="IPR050486">
    <property type="entry name" value="Mannose-1P_guanyltransferase"/>
</dbReference>
<gene>
    <name evidence="2" type="ORF">COU88_05055</name>
</gene>
<feature type="domain" description="Nucleotidyl transferase" evidence="1">
    <location>
        <begin position="48"/>
        <end position="272"/>
    </location>
</feature>
<dbReference type="Pfam" id="PF00483">
    <property type="entry name" value="NTP_transferase"/>
    <property type="match status" value="1"/>
</dbReference>
<evidence type="ECO:0000313" key="3">
    <source>
        <dbReference type="Proteomes" id="UP000229554"/>
    </source>
</evidence>
<name>A0A2M8KR84_9BACT</name>
<comment type="caution">
    <text evidence="2">The sequence shown here is derived from an EMBL/GenBank/DDBJ whole genome shotgun (WGS) entry which is preliminary data.</text>
</comment>
<evidence type="ECO:0000259" key="1">
    <source>
        <dbReference type="Pfam" id="PF00483"/>
    </source>
</evidence>
<dbReference type="InterPro" id="IPR029044">
    <property type="entry name" value="Nucleotide-diphossugar_trans"/>
</dbReference>
<dbReference type="PANTHER" id="PTHR22572">
    <property type="entry name" value="SUGAR-1-PHOSPHATE GUANYL TRANSFERASE"/>
    <property type="match status" value="1"/>
</dbReference>
<dbReference type="EMBL" id="PFED01000207">
    <property type="protein sequence ID" value="PJE62431.1"/>
    <property type="molecule type" value="Genomic_DNA"/>
</dbReference>
<reference evidence="3" key="1">
    <citation type="submission" date="2017-09" db="EMBL/GenBank/DDBJ databases">
        <title>Depth-based differentiation of microbial function through sediment-hosted aquifers and enrichment of novel symbionts in the deep terrestrial subsurface.</title>
        <authorList>
            <person name="Probst A.J."/>
            <person name="Ladd B."/>
            <person name="Jarett J.K."/>
            <person name="Geller-Mcgrath D.E."/>
            <person name="Sieber C.M.K."/>
            <person name="Emerson J.B."/>
            <person name="Anantharaman K."/>
            <person name="Thomas B.C."/>
            <person name="Malmstrom R."/>
            <person name="Stieglmeier M."/>
            <person name="Klingl A."/>
            <person name="Woyke T."/>
            <person name="Ryan C.M."/>
            <person name="Banfield J.F."/>
        </authorList>
    </citation>
    <scope>NUCLEOTIDE SEQUENCE [LARGE SCALE GENOMIC DNA]</scope>
</reference>
<protein>
    <recommendedName>
        <fullName evidence="1">Nucleotidyl transferase domain-containing protein</fullName>
    </recommendedName>
</protein>
<proteinExistence type="predicted"/>
<dbReference type="CDD" id="cd04181">
    <property type="entry name" value="NTP_transferase"/>
    <property type="match status" value="1"/>
</dbReference>
<organism evidence="2 3">
    <name type="scientific">Candidatus Roizmanbacteria bacterium CG10_big_fil_rev_8_21_14_0_10_39_6</name>
    <dbReference type="NCBI Taxonomy" id="1974853"/>
    <lineage>
        <taxon>Bacteria</taxon>
        <taxon>Candidatus Roizmaniibacteriota</taxon>
    </lineage>
</organism>
<evidence type="ECO:0000313" key="2">
    <source>
        <dbReference type="EMBL" id="PJE62431.1"/>
    </source>
</evidence>
<sequence>MRQRLTITLKDSILNKIDDTIDGIRIRNRSHAIEYLLNKAFYSSQTQAVILAGGKGTRMRPYTYELPKAMLPIQNKPILAHMVLSLRDAGIREVIFCVGERSEAIHEYFGNGERFGVHITYVQEQEELGTGGALLNARKLIHSSPFLLLYGDVFVDIDYKDLLSFHIQQAEMITMVLKPLQEVKAFGQITMRGSNVTGFYPHANKECKSNLVNAGIYVCNQDIFDAFSAIRTVFQIEGIVSEYIEKQQVVGYVHDGLWFDVGTPEDYEQAIKSAR</sequence>
<dbReference type="InterPro" id="IPR005835">
    <property type="entry name" value="NTP_transferase_dom"/>
</dbReference>
<dbReference type="AlphaFoldDB" id="A0A2M8KR84"/>
<accession>A0A2M8KR84</accession>
<dbReference type="Gene3D" id="3.90.550.10">
    <property type="entry name" value="Spore Coat Polysaccharide Biosynthesis Protein SpsA, Chain A"/>
    <property type="match status" value="1"/>
</dbReference>
<dbReference type="SUPFAM" id="SSF53448">
    <property type="entry name" value="Nucleotide-diphospho-sugar transferases"/>
    <property type="match status" value="1"/>
</dbReference>